<dbReference type="Proteomes" id="UP000468943">
    <property type="component" value="Unassembled WGS sequence"/>
</dbReference>
<dbReference type="OrthoDB" id="286404at2"/>
<dbReference type="PROSITE" id="PS00061">
    <property type="entry name" value="ADH_SHORT"/>
    <property type="match status" value="1"/>
</dbReference>
<gene>
    <name evidence="2" type="ORF">GRI36_03075</name>
</gene>
<protein>
    <submittedName>
        <fullName evidence="2">SDR family oxidoreductase</fullName>
    </submittedName>
</protein>
<sequence>MTDLLDFTGKTALIVGGSSGIGNAIAQAYRTRGAKVTVWGTRASAADYGDAERSDMTGLDYVQVNVADRAALDAAPIPERLDIAVLSQGVVKYGGAEFTREGWDEVMDVNITSLMDVAKLVHPALAASNGSLITISSIAAYAAAFTNPAYGASKSAAVALTRALSLAWARDGIRVNGIAPGFVRTKMTDEQFADEKREQGIMRTIPLRRTGETGEIANVALFLASPMASYIIGQTIAVDGGLSLT</sequence>
<dbReference type="EMBL" id="WTYS01000001">
    <property type="protein sequence ID" value="MXO55857.1"/>
    <property type="molecule type" value="Genomic_DNA"/>
</dbReference>
<organism evidence="2 3">
    <name type="scientific">Pontixanthobacter gangjinensis</name>
    <dbReference type="NCBI Taxonomy" id="1028742"/>
    <lineage>
        <taxon>Bacteria</taxon>
        <taxon>Pseudomonadati</taxon>
        <taxon>Pseudomonadota</taxon>
        <taxon>Alphaproteobacteria</taxon>
        <taxon>Sphingomonadales</taxon>
        <taxon>Erythrobacteraceae</taxon>
        <taxon>Pontixanthobacter</taxon>
    </lineage>
</organism>
<dbReference type="GO" id="GO:0016616">
    <property type="term" value="F:oxidoreductase activity, acting on the CH-OH group of donors, NAD or NADP as acceptor"/>
    <property type="evidence" value="ECO:0007669"/>
    <property type="project" value="TreeGrafter"/>
</dbReference>
<evidence type="ECO:0000313" key="2">
    <source>
        <dbReference type="EMBL" id="MXO55857.1"/>
    </source>
</evidence>
<proteinExistence type="inferred from homology"/>
<dbReference type="CDD" id="cd05233">
    <property type="entry name" value="SDR_c"/>
    <property type="match status" value="1"/>
</dbReference>
<reference evidence="2 3" key="1">
    <citation type="submission" date="2019-12" db="EMBL/GenBank/DDBJ databases">
        <title>Genomic-based taxomic classification of the family Erythrobacteraceae.</title>
        <authorList>
            <person name="Xu L."/>
        </authorList>
    </citation>
    <scope>NUCLEOTIDE SEQUENCE [LARGE SCALE GENOMIC DNA]</scope>
    <source>
        <strain evidence="2 3">JCM 17802</strain>
    </source>
</reference>
<evidence type="ECO:0000313" key="3">
    <source>
        <dbReference type="Proteomes" id="UP000468943"/>
    </source>
</evidence>
<dbReference type="InterPro" id="IPR020904">
    <property type="entry name" value="Sc_DH/Rdtase_CS"/>
</dbReference>
<comment type="similarity">
    <text evidence="1">Belongs to the short-chain dehydrogenases/reductases (SDR) family.</text>
</comment>
<keyword evidence="3" id="KW-1185">Reference proteome</keyword>
<dbReference type="InterPro" id="IPR036291">
    <property type="entry name" value="NAD(P)-bd_dom_sf"/>
</dbReference>
<accession>A0A6I4SM07</accession>
<dbReference type="FunFam" id="3.40.50.720:FF:000084">
    <property type="entry name" value="Short-chain dehydrogenase reductase"/>
    <property type="match status" value="1"/>
</dbReference>
<dbReference type="RefSeq" id="WP_160597135.1">
    <property type="nucleotide sequence ID" value="NZ_WTYS01000001.1"/>
</dbReference>
<dbReference type="Gene3D" id="3.40.50.720">
    <property type="entry name" value="NAD(P)-binding Rossmann-like Domain"/>
    <property type="match status" value="1"/>
</dbReference>
<dbReference type="InterPro" id="IPR002347">
    <property type="entry name" value="SDR_fam"/>
</dbReference>
<dbReference type="PRINTS" id="PR00081">
    <property type="entry name" value="GDHRDH"/>
</dbReference>
<name>A0A6I4SM07_9SPHN</name>
<dbReference type="Pfam" id="PF13561">
    <property type="entry name" value="adh_short_C2"/>
    <property type="match status" value="1"/>
</dbReference>
<dbReference type="SUPFAM" id="SSF51735">
    <property type="entry name" value="NAD(P)-binding Rossmann-fold domains"/>
    <property type="match status" value="1"/>
</dbReference>
<evidence type="ECO:0000256" key="1">
    <source>
        <dbReference type="ARBA" id="ARBA00006484"/>
    </source>
</evidence>
<dbReference type="PANTHER" id="PTHR42760">
    <property type="entry name" value="SHORT-CHAIN DEHYDROGENASES/REDUCTASES FAMILY MEMBER"/>
    <property type="match status" value="1"/>
</dbReference>
<dbReference type="PANTHER" id="PTHR42760:SF132">
    <property type="entry name" value="SHORT-CHAIN DEHYDROGENASE_REDUCTASE FAMILY PROTEIN"/>
    <property type="match status" value="1"/>
</dbReference>
<comment type="caution">
    <text evidence="2">The sequence shown here is derived from an EMBL/GenBank/DDBJ whole genome shotgun (WGS) entry which is preliminary data.</text>
</comment>
<dbReference type="PRINTS" id="PR00080">
    <property type="entry name" value="SDRFAMILY"/>
</dbReference>
<dbReference type="AlphaFoldDB" id="A0A6I4SM07"/>